<organism evidence="8 9">
    <name type="scientific">Endocarpon pusillum (strain Z07020 / HMAS-L-300199)</name>
    <name type="common">Lichen-forming fungus</name>
    <dbReference type="NCBI Taxonomy" id="1263415"/>
    <lineage>
        <taxon>Eukaryota</taxon>
        <taxon>Fungi</taxon>
        <taxon>Dikarya</taxon>
        <taxon>Ascomycota</taxon>
        <taxon>Pezizomycotina</taxon>
        <taxon>Eurotiomycetes</taxon>
        <taxon>Chaetothyriomycetidae</taxon>
        <taxon>Verrucariales</taxon>
        <taxon>Verrucariaceae</taxon>
        <taxon>Endocarpon</taxon>
    </lineage>
</organism>
<feature type="chain" id="PRO_5004611577" description="Attractin/MKLN-like beta-propeller domain-containing protein" evidence="6">
    <location>
        <begin position="23"/>
        <end position="653"/>
    </location>
</feature>
<dbReference type="PANTHER" id="PTHR47435">
    <property type="entry name" value="KELCH REPEAT PROTEIN (AFU_ORTHOLOGUE AFUA_5G12780)"/>
    <property type="match status" value="1"/>
</dbReference>
<keyword evidence="1" id="KW-0880">Kelch repeat</keyword>
<feature type="signal peptide" evidence="6">
    <location>
        <begin position="1"/>
        <end position="22"/>
    </location>
</feature>
<keyword evidence="5" id="KW-0812">Transmembrane</keyword>
<dbReference type="InterPro" id="IPR056737">
    <property type="entry name" value="Beta-prop_ATRN-MKLN-like"/>
</dbReference>
<gene>
    <name evidence="8" type="ORF">EPUS_07331</name>
</gene>
<keyword evidence="5" id="KW-0472">Membrane</keyword>
<accession>U1GWI3</accession>
<protein>
    <recommendedName>
        <fullName evidence="7">Attractin/MKLN-like beta-propeller domain-containing protein</fullName>
    </recommendedName>
</protein>
<evidence type="ECO:0000259" key="7">
    <source>
        <dbReference type="Pfam" id="PF24981"/>
    </source>
</evidence>
<dbReference type="InterPro" id="IPR015915">
    <property type="entry name" value="Kelch-typ_b-propeller"/>
</dbReference>
<keyword evidence="2" id="KW-0677">Repeat</keyword>
<dbReference type="OrthoDB" id="10251809at2759"/>
<dbReference type="AlphaFoldDB" id="U1GWI3"/>
<evidence type="ECO:0000256" key="4">
    <source>
        <dbReference type="SAM" id="MobiDB-lite"/>
    </source>
</evidence>
<dbReference type="Proteomes" id="UP000019373">
    <property type="component" value="Unassembled WGS sequence"/>
</dbReference>
<feature type="compositionally biased region" description="Polar residues" evidence="4">
    <location>
        <begin position="446"/>
        <end position="460"/>
    </location>
</feature>
<dbReference type="eggNOG" id="ENOG502QYA9">
    <property type="taxonomic scope" value="Eukaryota"/>
</dbReference>
<evidence type="ECO:0000256" key="5">
    <source>
        <dbReference type="SAM" id="Phobius"/>
    </source>
</evidence>
<dbReference type="PANTHER" id="PTHR47435:SF4">
    <property type="entry name" value="KELCH REPEAT PROTEIN (AFU_ORTHOLOGUE AFUA_5G12780)"/>
    <property type="match status" value="1"/>
</dbReference>
<dbReference type="RefSeq" id="XP_007786241.1">
    <property type="nucleotide sequence ID" value="XM_007788051.1"/>
</dbReference>
<proteinExistence type="predicted"/>
<feature type="transmembrane region" description="Helical" evidence="5">
    <location>
        <begin position="463"/>
        <end position="487"/>
    </location>
</feature>
<dbReference type="Pfam" id="PF24981">
    <property type="entry name" value="Beta-prop_ATRN-LZTR1"/>
    <property type="match status" value="1"/>
</dbReference>
<feature type="compositionally biased region" description="Polar residues" evidence="4">
    <location>
        <begin position="581"/>
        <end position="590"/>
    </location>
</feature>
<dbReference type="Gene3D" id="2.120.10.80">
    <property type="entry name" value="Kelch-type beta propeller"/>
    <property type="match status" value="1"/>
</dbReference>
<dbReference type="HOGENOM" id="CLU_012508_2_1_1"/>
<feature type="domain" description="Attractin/MKLN-like beta-propeller" evidence="7">
    <location>
        <begin position="113"/>
        <end position="356"/>
    </location>
</feature>
<dbReference type="Gene3D" id="1.20.5.510">
    <property type="entry name" value="Single helix bin"/>
    <property type="match status" value="1"/>
</dbReference>
<evidence type="ECO:0000256" key="2">
    <source>
        <dbReference type="ARBA" id="ARBA00022737"/>
    </source>
</evidence>
<dbReference type="EMBL" id="KE720763">
    <property type="protein sequence ID" value="ERF76451.1"/>
    <property type="molecule type" value="Genomic_DNA"/>
</dbReference>
<dbReference type="SUPFAM" id="SSF50965">
    <property type="entry name" value="Galactose oxidase, central domain"/>
    <property type="match status" value="1"/>
</dbReference>
<dbReference type="GO" id="GO:0019760">
    <property type="term" value="P:glucosinolate metabolic process"/>
    <property type="evidence" value="ECO:0007669"/>
    <property type="project" value="UniProtKB-ARBA"/>
</dbReference>
<sequence>MARSISFLLLGFCLVILDSVLSQAPSDPVQDFCRRFSHQTALINRQLYIDGGFVNANPLSQNPRAVANPNLLVQDLDVLENGMPKPFANLSKNATVPSVSGGILWEDDVNQVFYLYGGEYPLVPNNFELWAYDIPLNQWNVTAQSATSSEVQRVAWGAGTTVGGRAEGYYYGGYLNNSTTPGWNASPLATSTLVRYDMIANSWTNNTGPDSVGRAEGVMVTIPASRQGLLVYFGGVAFPYRNSTEVASSMSTIFLYDIAEGKWYQQNATGQVPENRRKFCAGATWAQDQSSYNIYLYGGAGFAENATGFDDVYILTLPSFTWIKWYPTEPGPGSPHNSLSCNVVDNAQMLIIGGTFPATDACDAPDVVGTHNLDLGKNNPDQAKWNLFNPNLTTYNVPSEIISVVGGSPVGGATVTAPTQGWDHRDLPVYFQQQATHAVRTPTRALPTTGSTPNQSSRSNRGAIIGGAVGGAVAFLLLAGLAIFLCIRRRGRREPANNSPTTVEPSQPSPLPPSAHLPSYIEHKPFPSAPPTTMHPALARPPASPDLSYTSTPPPMIRAPAPGPAPNQDQYQDPHSPPLHSASSQATQVASPIHNPLYQHPAHIPASQQQPYFPPPPARDRVPDEQEQSSTTGPSYEMPTMTSPRPRKKTWGD</sequence>
<feature type="region of interest" description="Disordered" evidence="4">
    <location>
        <begin position="436"/>
        <end position="460"/>
    </location>
</feature>
<feature type="compositionally biased region" description="Pro residues" evidence="4">
    <location>
        <begin position="552"/>
        <end position="565"/>
    </location>
</feature>
<reference evidence="9" key="1">
    <citation type="journal article" date="2014" name="BMC Genomics">
        <title>Genome characteristics reveal the impact of lichenization on lichen-forming fungus Endocarpon pusillum Hedwig (Verrucariales, Ascomycota).</title>
        <authorList>
            <person name="Wang Y.-Y."/>
            <person name="Liu B."/>
            <person name="Zhang X.-Y."/>
            <person name="Zhou Q.-M."/>
            <person name="Zhang T."/>
            <person name="Li H."/>
            <person name="Yu Y.-F."/>
            <person name="Zhang X.-L."/>
            <person name="Hao X.-Y."/>
            <person name="Wang M."/>
            <person name="Wang L."/>
            <person name="Wei J.-C."/>
        </authorList>
    </citation>
    <scope>NUCLEOTIDE SEQUENCE [LARGE SCALE GENOMIC DNA]</scope>
    <source>
        <strain evidence="9">Z07020 / HMAS-L-300199</strain>
    </source>
</reference>
<evidence type="ECO:0000256" key="6">
    <source>
        <dbReference type="SAM" id="SignalP"/>
    </source>
</evidence>
<evidence type="ECO:0000256" key="3">
    <source>
        <dbReference type="ARBA" id="ARBA00023004"/>
    </source>
</evidence>
<evidence type="ECO:0000313" key="8">
    <source>
        <dbReference type="EMBL" id="ERF76451.1"/>
    </source>
</evidence>
<dbReference type="OMA" id="SKWYTQT"/>
<dbReference type="GeneID" id="19242216"/>
<dbReference type="InterPro" id="IPR011043">
    <property type="entry name" value="Gal_Oxase/kelch_b-propeller"/>
</dbReference>
<evidence type="ECO:0000256" key="1">
    <source>
        <dbReference type="ARBA" id="ARBA00022441"/>
    </source>
</evidence>
<keyword evidence="5" id="KW-1133">Transmembrane helix</keyword>
<name>U1GWI3_ENDPU</name>
<keyword evidence="6" id="KW-0732">Signal</keyword>
<keyword evidence="3" id="KW-0408">Iron</keyword>
<feature type="region of interest" description="Disordered" evidence="4">
    <location>
        <begin position="494"/>
        <end position="653"/>
    </location>
</feature>
<keyword evidence="9" id="KW-1185">Reference proteome</keyword>
<evidence type="ECO:0000313" key="9">
    <source>
        <dbReference type="Proteomes" id="UP000019373"/>
    </source>
</evidence>